<proteinExistence type="predicted"/>
<evidence type="ECO:0008006" key="3">
    <source>
        <dbReference type="Google" id="ProtNLM"/>
    </source>
</evidence>
<evidence type="ECO:0000313" key="2">
    <source>
        <dbReference type="Proteomes" id="UP000767291"/>
    </source>
</evidence>
<protein>
    <recommendedName>
        <fullName evidence="3">Lanthionine synthetase C-like protein</fullName>
    </recommendedName>
</protein>
<dbReference type="Proteomes" id="UP000767291">
    <property type="component" value="Unassembled WGS sequence"/>
</dbReference>
<dbReference type="SUPFAM" id="SSF158745">
    <property type="entry name" value="LanC-like"/>
    <property type="match status" value="1"/>
</dbReference>
<organism evidence="1 2">
    <name type="scientific">Metaclostridioides mangenotii</name>
    <dbReference type="NCBI Taxonomy" id="1540"/>
    <lineage>
        <taxon>Bacteria</taxon>
        <taxon>Bacillati</taxon>
        <taxon>Bacillota</taxon>
        <taxon>Clostridia</taxon>
        <taxon>Peptostreptococcales</taxon>
        <taxon>Peptostreptococcaceae</taxon>
        <taxon>Metaclostridioides</taxon>
    </lineage>
</organism>
<dbReference type="PRINTS" id="PR01950">
    <property type="entry name" value="LANCSUPER"/>
</dbReference>
<dbReference type="RefSeq" id="WP_209455632.1">
    <property type="nucleotide sequence ID" value="NZ_JAGGJX010000001.1"/>
</dbReference>
<reference evidence="1 2" key="1">
    <citation type="submission" date="2021-03" db="EMBL/GenBank/DDBJ databases">
        <title>Genomic Encyclopedia of Type Strains, Phase IV (KMG-IV): sequencing the most valuable type-strain genomes for metagenomic binning, comparative biology and taxonomic classification.</title>
        <authorList>
            <person name="Goeker M."/>
        </authorList>
    </citation>
    <scope>NUCLEOTIDE SEQUENCE [LARGE SCALE GENOMIC DNA]</scope>
    <source>
        <strain evidence="1 2">DSM 1289</strain>
    </source>
</reference>
<dbReference type="PRINTS" id="PR01955">
    <property type="entry name" value="LANCFRANKIA"/>
</dbReference>
<keyword evidence="2" id="KW-1185">Reference proteome</keyword>
<name>A0ABS4E7X8_9FIRM</name>
<comment type="caution">
    <text evidence="1">The sequence shown here is derived from an EMBL/GenBank/DDBJ whole genome shotgun (WGS) entry which is preliminary data.</text>
</comment>
<sequence length="441" mass="51872">MLLDKRNLLIDKKYKEKISEIIMWYLEKIHNEVEANLIKQDDYEDFLITISNLLPIIPELKKDKYICVGYELAKKIKIKIESDNFRNFYSMFTEGLGYCAYSIYSFNRSTGLLSKFLNDINKLFLDESYKQAVKLIDNYKNNTNTFDYDIIYGLSGTLNYLFEFEWEETEVDKLKTICKYLVMLAEKSSQDEFIAPKIYIPYHNSTDDEKKCFLYGHINLSVSHGIAGPLKALAMAKNKGFNVEGLDNSISIFLNIYDKYEIEIDNAITWPPIIDLEEYCNNRLKNLDYYLDFYKWCYGSFSLSKILLETCSYLDDEEKSLKYNNNCKKIAKQHFNDFYLFTTNICHGYASILAMQLLAYKKDNDITLITNLEYSINNILNCFDKKNDFGFRINLDENFINEIKEYEIKSYNFLEGTTGIVLALSLVFNDDIDFNKLLFFD</sequence>
<evidence type="ECO:0000313" key="1">
    <source>
        <dbReference type="EMBL" id="MBP1854047.1"/>
    </source>
</evidence>
<dbReference type="SMART" id="SM01260">
    <property type="entry name" value="LANC_like"/>
    <property type="match status" value="1"/>
</dbReference>
<dbReference type="Pfam" id="PF05147">
    <property type="entry name" value="LANC_like"/>
    <property type="match status" value="1"/>
</dbReference>
<dbReference type="InterPro" id="IPR007822">
    <property type="entry name" value="LANC-like"/>
</dbReference>
<gene>
    <name evidence="1" type="ORF">J2Z43_000437</name>
</gene>
<accession>A0ABS4E7X8</accession>
<dbReference type="EMBL" id="JAGGJX010000001">
    <property type="protein sequence ID" value="MBP1854047.1"/>
    <property type="molecule type" value="Genomic_DNA"/>
</dbReference>
<dbReference type="Gene3D" id="1.50.10.20">
    <property type="match status" value="1"/>
</dbReference>